<accession>A0A1N6HNZ5</accession>
<gene>
    <name evidence="7" type="ORF">SAMN05444002_3551</name>
</gene>
<name>A0A1N6HNZ5_9RHOB</name>
<dbReference type="SUPFAM" id="SSF51735">
    <property type="entry name" value="NAD(P)-binding Rossmann-fold domains"/>
    <property type="match status" value="1"/>
</dbReference>
<keyword evidence="2 4" id="KW-0560">Oxidoreductase</keyword>
<dbReference type="InterPro" id="IPR050857">
    <property type="entry name" value="D-2-hydroxyacid_DH"/>
</dbReference>
<evidence type="ECO:0000256" key="2">
    <source>
        <dbReference type="ARBA" id="ARBA00023002"/>
    </source>
</evidence>
<dbReference type="Gene3D" id="3.40.50.720">
    <property type="entry name" value="NAD(P)-binding Rossmann-like Domain"/>
    <property type="match status" value="2"/>
</dbReference>
<dbReference type="PANTHER" id="PTHR42789:SF1">
    <property type="entry name" value="D-ISOMER SPECIFIC 2-HYDROXYACID DEHYDROGENASE FAMILY PROTEIN (AFU_ORTHOLOGUE AFUA_6G10090)"/>
    <property type="match status" value="1"/>
</dbReference>
<dbReference type="EMBL" id="FSRL01000001">
    <property type="protein sequence ID" value="SIO21409.1"/>
    <property type="molecule type" value="Genomic_DNA"/>
</dbReference>
<feature type="domain" description="D-isomer specific 2-hydroxyacid dehydrogenase NAD-binding" evidence="6">
    <location>
        <begin position="113"/>
        <end position="286"/>
    </location>
</feature>
<proteinExistence type="inferred from homology"/>
<evidence type="ECO:0000313" key="8">
    <source>
        <dbReference type="Proteomes" id="UP000184932"/>
    </source>
</evidence>
<sequence>MTVRCAILDDYQNVALTCADWSALLPDVELTAFQDTVTGEALTSRLAPFEVIVAMRERTPFDAALFGRLPNLRLLVTTGMRNASIDMGAAAARGITVCGTASLGHPTPELTWGLLLALARHIPQEDAALRAGGWQTTLGTDLKGKTLGLIGFGRVAQAMARYGTAFEMDVLAWSRSLTDQAAAAGGARRADGLAALLAEADVVSLHVPLNASTRHMIDAAALSTMKRSAYLLNTSRAGVVDTEALAAALHGGRIAGAAVDVHDPEPLNGASPLVTAPNTVLTPHLGYVSRDNYAGFYTEAAQNIRAWLDGSPIRVLG</sequence>
<dbReference type="PANTHER" id="PTHR42789">
    <property type="entry name" value="D-ISOMER SPECIFIC 2-HYDROXYACID DEHYDROGENASE FAMILY PROTEIN (AFU_ORTHOLOGUE AFUA_6G10090)"/>
    <property type="match status" value="1"/>
</dbReference>
<evidence type="ECO:0000256" key="1">
    <source>
        <dbReference type="ARBA" id="ARBA00005854"/>
    </source>
</evidence>
<dbReference type="OrthoDB" id="9793626at2"/>
<dbReference type="InterPro" id="IPR006140">
    <property type="entry name" value="D-isomer_DH_NAD-bd"/>
</dbReference>
<organism evidence="7 8">
    <name type="scientific">Vannielia litorea</name>
    <dbReference type="NCBI Taxonomy" id="1217970"/>
    <lineage>
        <taxon>Bacteria</taxon>
        <taxon>Pseudomonadati</taxon>
        <taxon>Pseudomonadota</taxon>
        <taxon>Alphaproteobacteria</taxon>
        <taxon>Rhodobacterales</taxon>
        <taxon>Paracoccaceae</taxon>
        <taxon>Vannielia</taxon>
    </lineage>
</organism>
<keyword evidence="3" id="KW-0520">NAD</keyword>
<dbReference type="AlphaFoldDB" id="A0A1N6HNZ5"/>
<dbReference type="GO" id="GO:0016616">
    <property type="term" value="F:oxidoreductase activity, acting on the CH-OH group of donors, NAD or NADP as acceptor"/>
    <property type="evidence" value="ECO:0007669"/>
    <property type="project" value="InterPro"/>
</dbReference>
<reference evidence="8" key="1">
    <citation type="submission" date="2016-11" db="EMBL/GenBank/DDBJ databases">
        <authorList>
            <person name="Varghese N."/>
            <person name="Submissions S."/>
        </authorList>
    </citation>
    <scope>NUCLEOTIDE SEQUENCE [LARGE SCALE GENOMIC DNA]</scope>
    <source>
        <strain evidence="8">DSM 29440</strain>
    </source>
</reference>
<dbReference type="FunFam" id="3.40.50.720:FF:000203">
    <property type="entry name" value="D-3-phosphoglycerate dehydrogenase (SerA)"/>
    <property type="match status" value="1"/>
</dbReference>
<evidence type="ECO:0000256" key="4">
    <source>
        <dbReference type="RuleBase" id="RU003719"/>
    </source>
</evidence>
<evidence type="ECO:0000259" key="5">
    <source>
        <dbReference type="Pfam" id="PF00389"/>
    </source>
</evidence>
<dbReference type="InterPro" id="IPR006139">
    <property type="entry name" value="D-isomer_2_OHA_DH_cat_dom"/>
</dbReference>
<feature type="domain" description="D-isomer specific 2-hydroxyacid dehydrogenase catalytic" evidence="5">
    <location>
        <begin position="25"/>
        <end position="312"/>
    </location>
</feature>
<dbReference type="GO" id="GO:0051287">
    <property type="term" value="F:NAD binding"/>
    <property type="evidence" value="ECO:0007669"/>
    <property type="project" value="InterPro"/>
</dbReference>
<dbReference type="RefSeq" id="WP_074257441.1">
    <property type="nucleotide sequence ID" value="NZ_FSRL01000001.1"/>
</dbReference>
<dbReference type="Proteomes" id="UP000184932">
    <property type="component" value="Unassembled WGS sequence"/>
</dbReference>
<protein>
    <submittedName>
        <fullName evidence="7">Phosphoglycerate dehydrogenase</fullName>
    </submittedName>
</protein>
<dbReference type="SUPFAM" id="SSF52283">
    <property type="entry name" value="Formate/glycerate dehydrogenase catalytic domain-like"/>
    <property type="match status" value="1"/>
</dbReference>
<evidence type="ECO:0000256" key="3">
    <source>
        <dbReference type="ARBA" id="ARBA00023027"/>
    </source>
</evidence>
<dbReference type="STRING" id="1217970.SAMN05444002_3551"/>
<keyword evidence="8" id="KW-1185">Reference proteome</keyword>
<dbReference type="InterPro" id="IPR036291">
    <property type="entry name" value="NAD(P)-bd_dom_sf"/>
</dbReference>
<dbReference type="Pfam" id="PF00389">
    <property type="entry name" value="2-Hacid_dh"/>
    <property type="match status" value="1"/>
</dbReference>
<evidence type="ECO:0000313" key="7">
    <source>
        <dbReference type="EMBL" id="SIO21409.1"/>
    </source>
</evidence>
<evidence type="ECO:0000259" key="6">
    <source>
        <dbReference type="Pfam" id="PF02826"/>
    </source>
</evidence>
<dbReference type="InterPro" id="IPR029753">
    <property type="entry name" value="D-isomer_DH_CS"/>
</dbReference>
<dbReference type="PROSITE" id="PS00670">
    <property type="entry name" value="D_2_HYDROXYACID_DH_2"/>
    <property type="match status" value="1"/>
</dbReference>
<dbReference type="Pfam" id="PF02826">
    <property type="entry name" value="2-Hacid_dh_C"/>
    <property type="match status" value="1"/>
</dbReference>
<dbReference type="CDD" id="cd12169">
    <property type="entry name" value="PGDH_like_1"/>
    <property type="match status" value="1"/>
</dbReference>
<comment type="similarity">
    <text evidence="1 4">Belongs to the D-isomer specific 2-hydroxyacid dehydrogenase family.</text>
</comment>